<evidence type="ECO:0000313" key="2">
    <source>
        <dbReference type="Proteomes" id="UP000014003"/>
    </source>
</evidence>
<accession>R8CIA5</accession>
<evidence type="ECO:0000313" key="1">
    <source>
        <dbReference type="EMBL" id="EOO11344.1"/>
    </source>
</evidence>
<dbReference type="PATRIC" id="fig|1053205.3.peg.5670"/>
<sequence>MSNYSLVKKSAVEGFKVTIVADSNDADYITTINTYTKKEFEDGIIGELIDLQENHSGHYQLEGFDYGYLDMPFCEHGCHSLESIEVEYTDAEGNVWDVSF</sequence>
<comment type="caution">
    <text evidence="1">The sequence shown here is derived from an EMBL/GenBank/DDBJ whole genome shotgun (WGS) entry which is preliminary data.</text>
</comment>
<proteinExistence type="predicted"/>
<dbReference type="EMBL" id="AHDZ01000070">
    <property type="protein sequence ID" value="EOO11344.1"/>
    <property type="molecule type" value="Genomic_DNA"/>
</dbReference>
<name>R8CIA5_BACCE</name>
<reference evidence="1 2" key="1">
    <citation type="submission" date="2012-12" db="EMBL/GenBank/DDBJ databases">
        <title>The Genome Sequence of Bacillus cereus HuA3-9.</title>
        <authorList>
            <consortium name="The Broad Institute Genome Sequencing Platform"/>
            <consortium name="The Broad Institute Genome Sequencing Center for Infectious Disease"/>
            <person name="Feldgarden M."/>
            <person name="Van der Auwera G.A."/>
            <person name="Mahillon J."/>
            <person name="Duprez V."/>
            <person name="Timmery S."/>
            <person name="Mattelet C."/>
            <person name="Dierick K."/>
            <person name="Sun M."/>
            <person name="Yu Z."/>
            <person name="Zhu L."/>
            <person name="Hu X."/>
            <person name="Shank E.B."/>
            <person name="Swiecicka I."/>
            <person name="Hansen B.M."/>
            <person name="Andrup L."/>
            <person name="Walker B."/>
            <person name="Young S.K."/>
            <person name="Zeng Q."/>
            <person name="Gargeya S."/>
            <person name="Fitzgerald M."/>
            <person name="Haas B."/>
            <person name="Abouelleil A."/>
            <person name="Alvarado L."/>
            <person name="Arachchi H.M."/>
            <person name="Berlin A.M."/>
            <person name="Chapman S.B."/>
            <person name="Dewar J."/>
            <person name="Goldberg J."/>
            <person name="Griggs A."/>
            <person name="Gujja S."/>
            <person name="Hansen M."/>
            <person name="Howarth C."/>
            <person name="Imamovic A."/>
            <person name="Larimer J."/>
            <person name="McCowan C."/>
            <person name="Murphy C."/>
            <person name="Neiman D."/>
            <person name="Pearson M."/>
            <person name="Priest M."/>
            <person name="Roberts A."/>
            <person name="Saif S."/>
            <person name="Shea T."/>
            <person name="Sisk P."/>
            <person name="Sykes S."/>
            <person name="Wortman J."/>
            <person name="Nusbaum C."/>
            <person name="Birren B."/>
        </authorList>
    </citation>
    <scope>NUCLEOTIDE SEQUENCE [LARGE SCALE GENOMIC DNA]</scope>
    <source>
        <strain evidence="1 2">HuA3-9</strain>
    </source>
</reference>
<dbReference type="HOGENOM" id="CLU_2299961_0_0_9"/>
<dbReference type="AlphaFoldDB" id="R8CIA5"/>
<dbReference type="RefSeq" id="WP_016094840.1">
    <property type="nucleotide sequence ID" value="NZ_KB976126.1"/>
</dbReference>
<gene>
    <name evidence="1" type="ORF">IGA_05607</name>
</gene>
<dbReference type="Proteomes" id="UP000014003">
    <property type="component" value="Unassembled WGS sequence"/>
</dbReference>
<protein>
    <submittedName>
        <fullName evidence="1">Uncharacterized protein</fullName>
    </submittedName>
</protein>
<organism evidence="1 2">
    <name type="scientific">Bacillus cereus HuA3-9</name>
    <dbReference type="NCBI Taxonomy" id="1053205"/>
    <lineage>
        <taxon>Bacteria</taxon>
        <taxon>Bacillati</taxon>
        <taxon>Bacillota</taxon>
        <taxon>Bacilli</taxon>
        <taxon>Bacillales</taxon>
        <taxon>Bacillaceae</taxon>
        <taxon>Bacillus</taxon>
        <taxon>Bacillus cereus group</taxon>
    </lineage>
</organism>